<dbReference type="InterPro" id="IPR028098">
    <property type="entry name" value="Glyco_trans_4-like_N"/>
</dbReference>
<gene>
    <name evidence="3" type="ORF">J2X05_001945</name>
</gene>
<proteinExistence type="predicted"/>
<sequence>MSKKVIIYQDGLLSYSETFIKQQALALVSWKPILVGHKYLGRSLDFSMIQSQLLLPKRSPLPRRLLYMAYRWLNKADPAGINTLKDINADLVHAHFGTSAVDIWPYAKALDLPMLVTLHGFDISIYREWWESGKRGRRKRKYPQQLLKLAQEPKVHFLAVSSAIKERAIKFGIPAEKITVSYIGVNTEDFTPGPVPILERKNRILYVGRLVEKKGAKYLIDAFAAVKKAVPDAELIIVGKGGMEEQLRNQINQLNLSDVTFTGALTSTQVKEQIDNCKIFCLPSITANSGDAEGLPISILEAQASGVFVVSSSSGGVGDNLIDRETCFTFAEKDSNALASILTNILATPESYLDIINNQQELIKSKFQLRSCALELENLYAIYSKQ</sequence>
<evidence type="ECO:0000259" key="1">
    <source>
        <dbReference type="Pfam" id="PF00534"/>
    </source>
</evidence>
<protein>
    <submittedName>
        <fullName evidence="3">Glycosyltransferase involved in cell wall biosynthesis</fullName>
    </submittedName>
</protein>
<dbReference type="EMBL" id="JAVDVX010000003">
    <property type="protein sequence ID" value="MDR7089923.1"/>
    <property type="molecule type" value="Genomic_DNA"/>
</dbReference>
<accession>A0ABU1UXU6</accession>
<dbReference type="RefSeq" id="WP_310071788.1">
    <property type="nucleotide sequence ID" value="NZ_JAVDVX010000003.1"/>
</dbReference>
<feature type="domain" description="Glycosyl transferase family 1" evidence="1">
    <location>
        <begin position="196"/>
        <end position="360"/>
    </location>
</feature>
<evidence type="ECO:0000313" key="4">
    <source>
        <dbReference type="Proteomes" id="UP001253595"/>
    </source>
</evidence>
<dbReference type="InterPro" id="IPR050194">
    <property type="entry name" value="Glycosyltransferase_grp1"/>
</dbReference>
<reference evidence="3 4" key="1">
    <citation type="submission" date="2023-07" db="EMBL/GenBank/DDBJ databases">
        <title>Sorghum-associated microbial communities from plants grown in Nebraska, USA.</title>
        <authorList>
            <person name="Schachtman D."/>
        </authorList>
    </citation>
    <scope>NUCLEOTIDE SEQUENCE [LARGE SCALE GENOMIC DNA]</scope>
    <source>
        <strain evidence="3 4">BE190</strain>
    </source>
</reference>
<dbReference type="Pfam" id="PF13439">
    <property type="entry name" value="Glyco_transf_4"/>
    <property type="match status" value="1"/>
</dbReference>
<evidence type="ECO:0000259" key="2">
    <source>
        <dbReference type="Pfam" id="PF13439"/>
    </source>
</evidence>
<dbReference type="Proteomes" id="UP001253595">
    <property type="component" value="Unassembled WGS sequence"/>
</dbReference>
<dbReference type="InterPro" id="IPR001296">
    <property type="entry name" value="Glyco_trans_1"/>
</dbReference>
<keyword evidence="4" id="KW-1185">Reference proteome</keyword>
<organism evidence="3 4">
    <name type="scientific">Cellvibrio fibrivorans</name>
    <dbReference type="NCBI Taxonomy" id="126350"/>
    <lineage>
        <taxon>Bacteria</taxon>
        <taxon>Pseudomonadati</taxon>
        <taxon>Pseudomonadota</taxon>
        <taxon>Gammaproteobacteria</taxon>
        <taxon>Cellvibrionales</taxon>
        <taxon>Cellvibrionaceae</taxon>
        <taxon>Cellvibrio</taxon>
    </lineage>
</organism>
<dbReference type="PANTHER" id="PTHR45947">
    <property type="entry name" value="SULFOQUINOVOSYL TRANSFERASE SQD2"/>
    <property type="match status" value="1"/>
</dbReference>
<dbReference type="PANTHER" id="PTHR45947:SF14">
    <property type="entry name" value="SLL1723 PROTEIN"/>
    <property type="match status" value="1"/>
</dbReference>
<comment type="caution">
    <text evidence="3">The sequence shown here is derived from an EMBL/GenBank/DDBJ whole genome shotgun (WGS) entry which is preliminary data.</text>
</comment>
<name>A0ABU1UXU6_9GAMM</name>
<dbReference type="Gene3D" id="3.40.50.2000">
    <property type="entry name" value="Glycogen Phosphorylase B"/>
    <property type="match status" value="2"/>
</dbReference>
<dbReference type="SUPFAM" id="SSF53756">
    <property type="entry name" value="UDP-Glycosyltransferase/glycogen phosphorylase"/>
    <property type="match status" value="1"/>
</dbReference>
<feature type="domain" description="Glycosyltransferase subfamily 4-like N-terminal" evidence="2">
    <location>
        <begin position="58"/>
        <end position="188"/>
    </location>
</feature>
<dbReference type="Pfam" id="PF00534">
    <property type="entry name" value="Glycos_transf_1"/>
    <property type="match status" value="1"/>
</dbReference>
<evidence type="ECO:0000313" key="3">
    <source>
        <dbReference type="EMBL" id="MDR7089923.1"/>
    </source>
</evidence>